<evidence type="ECO:0000313" key="1">
    <source>
        <dbReference type="EMBL" id="KAG0417320.1"/>
    </source>
</evidence>
<reference evidence="1 2" key="1">
    <citation type="journal article" date="2020" name="Cell">
        <title>Large-Scale Comparative Analyses of Tick Genomes Elucidate Their Genetic Diversity and Vector Capacities.</title>
        <authorList>
            <consortium name="Tick Genome and Microbiome Consortium (TIGMIC)"/>
            <person name="Jia N."/>
            <person name="Wang J."/>
            <person name="Shi W."/>
            <person name="Du L."/>
            <person name="Sun Y."/>
            <person name="Zhan W."/>
            <person name="Jiang J.F."/>
            <person name="Wang Q."/>
            <person name="Zhang B."/>
            <person name="Ji P."/>
            <person name="Bell-Sakyi L."/>
            <person name="Cui X.M."/>
            <person name="Yuan T.T."/>
            <person name="Jiang B.G."/>
            <person name="Yang W.F."/>
            <person name="Lam T.T."/>
            <person name="Chang Q.C."/>
            <person name="Ding S.J."/>
            <person name="Wang X.J."/>
            <person name="Zhu J.G."/>
            <person name="Ruan X.D."/>
            <person name="Zhao L."/>
            <person name="Wei J.T."/>
            <person name="Ye R.Z."/>
            <person name="Que T.C."/>
            <person name="Du C.H."/>
            <person name="Zhou Y.H."/>
            <person name="Cheng J.X."/>
            <person name="Dai P.F."/>
            <person name="Guo W.B."/>
            <person name="Han X.H."/>
            <person name="Huang E.J."/>
            <person name="Li L.F."/>
            <person name="Wei W."/>
            <person name="Gao Y.C."/>
            <person name="Liu J.Z."/>
            <person name="Shao H.Z."/>
            <person name="Wang X."/>
            <person name="Wang C.C."/>
            <person name="Yang T.C."/>
            <person name="Huo Q.B."/>
            <person name="Li W."/>
            <person name="Chen H.Y."/>
            <person name="Chen S.E."/>
            <person name="Zhou L.G."/>
            <person name="Ni X.B."/>
            <person name="Tian J.H."/>
            <person name="Sheng Y."/>
            <person name="Liu T."/>
            <person name="Pan Y.S."/>
            <person name="Xia L.Y."/>
            <person name="Li J."/>
            <person name="Zhao F."/>
            <person name="Cao W.C."/>
        </authorList>
    </citation>
    <scope>NUCLEOTIDE SEQUENCE [LARGE SCALE GENOMIC DNA]</scope>
    <source>
        <strain evidence="1">Iper-2018</strain>
    </source>
</reference>
<gene>
    <name evidence="1" type="ORF">HPB47_005720</name>
</gene>
<sequence length="882" mass="97979">ALFSSAAKFLLDVTSRFYFKEVTVVVPSTWPKVQDAIISSDDLFGTADVRVVHPRVSEAHHFTVQPEGCGQKGRYIQFSSSFIAGMSDKNGTAQLYGDPAYHMVHEWARYRYGVYPEYGVPGDSLYQVLSCSNDGVKQFCTKEQHNSLWVNPQNSVCRGKSTAEVVEASDDYKTSSLPSLTAFNTTFRKIQQSDKPGGRIVLAIDASKKMELDNHLESVKRAGTFFLRRIVPDRVRLSVVTFSKKDTFKTPLTVISNRSRISMAAFIVKINASASAECVTCGIDAAKQHAPGAFHCASAARADSRLARQPRTALHRRTRHVRLVVSVRCATFVRDFLRREAPAPPYSSASSSPFFISQNMAARKNVMSALLSFFAQALCSRYEFSSDDESDASACAYMFEKLFPPSTKRPKLVGYIENVAHKCSDEEFRGNFRLSWSVFDDLRSRFEESAFYPDMFSRGGTPEKTAEEHMLSFLWFAGNKRCIRDVAGRFNHSESCFHVMKNRVIDYLLAIAPRAIKFSADLESPVTDFEEVLESDSVSGIGGMIIFVSATTENDAGDWTVKVIPWLETNAVAVNTVIFGSGNDSTFGHLSRSTRGESSVFSGLLPITPLAIQTELEVLFLRFMNARTTEWKQAVKHGSWKLTVEVKGGHSANISVLVTTRQQKKGNHPVRTSVTTVQDVELGIPAILADVWKASYMVIGADVMAIVQRPNPPDVKIKLRDNGIGADAVKDDGTYSGAFVQFNGKGQYKVAVEVAPVPDTKLAKRGPGYTPTIPQGSGRGVPSRMLPMDEFILVDNWLPKLRRKRHVEDQVPLFSRLVDDASFEVTRDLPPGEIRDLRVTDVRQGLHGSSFALLSWTSRGAYWDSETEQLHCFADGRKPLRS</sequence>
<comment type="caution">
    <text evidence="1">The sequence shown here is derived from an EMBL/GenBank/DDBJ whole genome shotgun (WGS) entry which is preliminary data.</text>
</comment>
<accession>A0AC60PCJ0</accession>
<proteinExistence type="predicted"/>
<organism evidence="1 2">
    <name type="scientific">Ixodes persulcatus</name>
    <name type="common">Taiga tick</name>
    <dbReference type="NCBI Taxonomy" id="34615"/>
    <lineage>
        <taxon>Eukaryota</taxon>
        <taxon>Metazoa</taxon>
        <taxon>Ecdysozoa</taxon>
        <taxon>Arthropoda</taxon>
        <taxon>Chelicerata</taxon>
        <taxon>Arachnida</taxon>
        <taxon>Acari</taxon>
        <taxon>Parasitiformes</taxon>
        <taxon>Ixodida</taxon>
        <taxon>Ixodoidea</taxon>
        <taxon>Ixodidae</taxon>
        <taxon>Ixodinae</taxon>
        <taxon>Ixodes</taxon>
    </lineage>
</organism>
<name>A0AC60PCJ0_IXOPE</name>
<evidence type="ECO:0000313" key="2">
    <source>
        <dbReference type="Proteomes" id="UP000805193"/>
    </source>
</evidence>
<feature type="non-terminal residue" evidence="1">
    <location>
        <position position="1"/>
    </location>
</feature>
<dbReference type="Proteomes" id="UP000805193">
    <property type="component" value="Unassembled WGS sequence"/>
</dbReference>
<protein>
    <submittedName>
        <fullName evidence="1">Uncharacterized protein</fullName>
    </submittedName>
</protein>
<keyword evidence="2" id="KW-1185">Reference proteome</keyword>
<dbReference type="EMBL" id="JABSTQ010010859">
    <property type="protein sequence ID" value="KAG0417320.1"/>
    <property type="molecule type" value="Genomic_DNA"/>
</dbReference>